<sequence length="84" mass="8884">MFKKLLVAAAISAACVSPALAQADIVCDQAGMTKLETEVGQITDSGRKEMAQKELAMAKEALAANDQDKCKTHMANAMKGKDPM</sequence>
<feature type="chain" id="PRO_5008097047" evidence="1">
    <location>
        <begin position="22"/>
        <end position="84"/>
    </location>
</feature>
<gene>
    <name evidence="2" type="ORF">AU381_16945</name>
</gene>
<dbReference type="PROSITE" id="PS51257">
    <property type="entry name" value="PROKAR_LIPOPROTEIN"/>
    <property type="match status" value="1"/>
</dbReference>
<protein>
    <submittedName>
        <fullName evidence="2">Uncharacterized protein</fullName>
    </submittedName>
</protein>
<name>A0A178XMP5_9HYPH</name>
<feature type="signal peptide" evidence="1">
    <location>
        <begin position="1"/>
        <end position="21"/>
    </location>
</feature>
<accession>A0A178XMP5</accession>
<dbReference type="RefSeq" id="WP_064244286.1">
    <property type="nucleotide sequence ID" value="NZ_LPUX01000065.1"/>
</dbReference>
<reference evidence="2 3" key="1">
    <citation type="journal article" date="2016" name="Int. J. Syst. Evol. Microbiol.">
        <title>Ensifer glycinis sp. nov., an novel rhizobial species associated with Glycine spp.</title>
        <authorList>
            <person name="Yan H."/>
            <person name="Yan J."/>
            <person name="Sui X.H."/>
            <person name="Wang E.T."/>
            <person name="Chen W.X."/>
            <person name="Zhang X.X."/>
            <person name="Chen W.F."/>
        </authorList>
    </citation>
    <scope>NUCLEOTIDE SEQUENCE [LARGE SCALE GENOMIC DNA]</scope>
    <source>
        <strain evidence="2 3">CCBAU 23380</strain>
    </source>
</reference>
<organism evidence="2 3">
    <name type="scientific">Sinorhizobium glycinis</name>
    <dbReference type="NCBI Taxonomy" id="1472378"/>
    <lineage>
        <taxon>Bacteria</taxon>
        <taxon>Pseudomonadati</taxon>
        <taxon>Pseudomonadota</taxon>
        <taxon>Alphaproteobacteria</taxon>
        <taxon>Hyphomicrobiales</taxon>
        <taxon>Rhizobiaceae</taxon>
        <taxon>Sinorhizobium/Ensifer group</taxon>
        <taxon>Sinorhizobium</taxon>
    </lineage>
</organism>
<keyword evidence="3" id="KW-1185">Reference proteome</keyword>
<dbReference type="EMBL" id="LPUX01000065">
    <property type="protein sequence ID" value="OAP35865.1"/>
    <property type="molecule type" value="Genomic_DNA"/>
</dbReference>
<comment type="caution">
    <text evidence="2">The sequence shown here is derived from an EMBL/GenBank/DDBJ whole genome shotgun (WGS) entry which is preliminary data.</text>
</comment>
<keyword evidence="1" id="KW-0732">Signal</keyword>
<evidence type="ECO:0000256" key="1">
    <source>
        <dbReference type="SAM" id="SignalP"/>
    </source>
</evidence>
<evidence type="ECO:0000313" key="3">
    <source>
        <dbReference type="Proteomes" id="UP000094025"/>
    </source>
</evidence>
<dbReference type="AlphaFoldDB" id="A0A178XMP5"/>
<proteinExistence type="predicted"/>
<dbReference type="Proteomes" id="UP000094025">
    <property type="component" value="Unassembled WGS sequence"/>
</dbReference>
<evidence type="ECO:0000313" key="2">
    <source>
        <dbReference type="EMBL" id="OAP35865.1"/>
    </source>
</evidence>